<comment type="caution">
    <text evidence="4">The sequence shown here is derived from an EMBL/GenBank/DDBJ whole genome shotgun (WGS) entry which is preliminary data.</text>
</comment>
<keyword evidence="2" id="KW-0812">Transmembrane</keyword>
<keyword evidence="2" id="KW-0472">Membrane</keyword>
<evidence type="ECO:0000256" key="2">
    <source>
        <dbReference type="SAM" id="Phobius"/>
    </source>
</evidence>
<feature type="transmembrane region" description="Helical" evidence="2">
    <location>
        <begin position="176"/>
        <end position="193"/>
    </location>
</feature>
<accession>A0A940WIA7</accession>
<evidence type="ECO:0000256" key="1">
    <source>
        <dbReference type="ARBA" id="ARBA00007362"/>
    </source>
</evidence>
<evidence type="ECO:0000313" key="5">
    <source>
        <dbReference type="Proteomes" id="UP000674234"/>
    </source>
</evidence>
<dbReference type="InterPro" id="IPR000620">
    <property type="entry name" value="EamA_dom"/>
</dbReference>
<feature type="transmembrane region" description="Helical" evidence="2">
    <location>
        <begin position="231"/>
        <end position="253"/>
    </location>
</feature>
<organism evidence="4 5">
    <name type="scientific">Microbispora oryzae</name>
    <dbReference type="NCBI Taxonomy" id="2806554"/>
    <lineage>
        <taxon>Bacteria</taxon>
        <taxon>Bacillati</taxon>
        <taxon>Actinomycetota</taxon>
        <taxon>Actinomycetes</taxon>
        <taxon>Streptosporangiales</taxon>
        <taxon>Streptosporangiaceae</taxon>
        <taxon>Microbispora</taxon>
    </lineage>
</organism>
<dbReference type="Proteomes" id="UP000674234">
    <property type="component" value="Unassembled WGS sequence"/>
</dbReference>
<gene>
    <name evidence="4" type="ORF">JOL79_05540</name>
</gene>
<protein>
    <submittedName>
        <fullName evidence="4">DMT family transporter</fullName>
    </submittedName>
</protein>
<dbReference type="SUPFAM" id="SSF103481">
    <property type="entry name" value="Multidrug resistance efflux transporter EmrE"/>
    <property type="match status" value="2"/>
</dbReference>
<proteinExistence type="inferred from homology"/>
<feature type="transmembrane region" description="Helical" evidence="2">
    <location>
        <begin position="259"/>
        <end position="277"/>
    </location>
</feature>
<dbReference type="RefSeq" id="WP_210154543.1">
    <property type="nucleotide sequence ID" value="NZ_JAFCNB010000002.1"/>
</dbReference>
<keyword evidence="2" id="KW-1133">Transmembrane helix</keyword>
<dbReference type="EMBL" id="JAFCNB010000002">
    <property type="protein sequence ID" value="MBP2703263.1"/>
    <property type="molecule type" value="Genomic_DNA"/>
</dbReference>
<feature type="transmembrane region" description="Helical" evidence="2">
    <location>
        <begin position="115"/>
        <end position="132"/>
    </location>
</feature>
<comment type="similarity">
    <text evidence="1">Belongs to the EamA transporter family.</text>
</comment>
<evidence type="ECO:0000313" key="4">
    <source>
        <dbReference type="EMBL" id="MBP2703263.1"/>
    </source>
</evidence>
<feature type="transmembrane region" description="Helical" evidence="2">
    <location>
        <begin position="60"/>
        <end position="79"/>
    </location>
</feature>
<feature type="transmembrane region" description="Helical" evidence="2">
    <location>
        <begin position="85"/>
        <end position="108"/>
    </location>
</feature>
<feature type="transmembrane region" description="Helical" evidence="2">
    <location>
        <begin position="144"/>
        <end position="164"/>
    </location>
</feature>
<keyword evidence="5" id="KW-1185">Reference proteome</keyword>
<feature type="transmembrane region" description="Helical" evidence="2">
    <location>
        <begin position="29"/>
        <end position="53"/>
    </location>
</feature>
<dbReference type="GO" id="GO:0016020">
    <property type="term" value="C:membrane"/>
    <property type="evidence" value="ECO:0007669"/>
    <property type="project" value="InterPro"/>
</dbReference>
<dbReference type="AlphaFoldDB" id="A0A940WIA7"/>
<name>A0A940WIA7_9ACTN</name>
<feature type="domain" description="EamA" evidence="3">
    <location>
        <begin position="2"/>
        <end position="132"/>
    </location>
</feature>
<sequence>MTAVALAAACAVIFGTADFLGGVATRRSRVLAVVTLSQVGGLLLISLLIPVLGGSPDPRALLWGAAAGVTGAVAIVLFYRGLAAGMMSVIAPTTATTAMAVPVIYGLVSGERPSVGALAGVVLGLLAVVLVSRSPNGAKAGPRLGPLLGALASGAGFGGFFILLKLAPAESGGWSLFAARFASILLVASLALATGRTLRPTPGSMPVTLAAGLLDMAANVLYLLAAQRGMLTLVAVLVSLYPASTLLLARYVLGERLSPMQITGVGFALGAIALIAGS</sequence>
<dbReference type="Pfam" id="PF00892">
    <property type="entry name" value="EamA"/>
    <property type="match status" value="2"/>
</dbReference>
<dbReference type="InterPro" id="IPR037185">
    <property type="entry name" value="EmrE-like"/>
</dbReference>
<reference evidence="4" key="1">
    <citation type="submission" date="2021-02" db="EMBL/GenBank/DDBJ databases">
        <title>Draft genome sequence of Microbispora sp. RL4-1S isolated from rice leaves in Thailand.</title>
        <authorList>
            <person name="Muangham S."/>
            <person name="Duangmal K."/>
        </authorList>
    </citation>
    <scope>NUCLEOTIDE SEQUENCE</scope>
    <source>
        <strain evidence="4">RL4-1S</strain>
    </source>
</reference>
<evidence type="ECO:0000259" key="3">
    <source>
        <dbReference type="Pfam" id="PF00892"/>
    </source>
</evidence>
<feature type="domain" description="EamA" evidence="3">
    <location>
        <begin position="147"/>
        <end position="276"/>
    </location>
</feature>
<feature type="transmembrane region" description="Helical" evidence="2">
    <location>
        <begin position="205"/>
        <end position="224"/>
    </location>
</feature>